<protein>
    <submittedName>
        <fullName evidence="5">SDR family oxidoreductase</fullName>
    </submittedName>
</protein>
<accession>A0A4Q0VKL9</accession>
<dbReference type="Proteomes" id="UP000290649">
    <property type="component" value="Unassembled WGS sequence"/>
</dbReference>
<keyword evidence="2" id="KW-0560">Oxidoreductase</keyword>
<comment type="caution">
    <text evidence="5">The sequence shown here is derived from an EMBL/GenBank/DDBJ whole genome shotgun (WGS) entry which is preliminary data.</text>
</comment>
<proteinExistence type="inferred from homology"/>
<dbReference type="PRINTS" id="PR00080">
    <property type="entry name" value="SDRFAMILY"/>
</dbReference>
<dbReference type="Gene3D" id="3.40.50.720">
    <property type="entry name" value="NAD(P)-binding Rossmann-like Domain"/>
    <property type="match status" value="1"/>
</dbReference>
<dbReference type="GO" id="GO:0016491">
    <property type="term" value="F:oxidoreductase activity"/>
    <property type="evidence" value="ECO:0007669"/>
    <property type="project" value="UniProtKB-KW"/>
</dbReference>
<dbReference type="NCBIfam" id="NF005372">
    <property type="entry name" value="PRK06914.1"/>
    <property type="match status" value="1"/>
</dbReference>
<evidence type="ECO:0000259" key="4">
    <source>
        <dbReference type="SMART" id="SM00822"/>
    </source>
</evidence>
<evidence type="ECO:0000313" key="5">
    <source>
        <dbReference type="EMBL" id="RXI95530.1"/>
    </source>
</evidence>
<dbReference type="SUPFAM" id="SSF51735">
    <property type="entry name" value="NAD(P)-binding Rossmann-fold domains"/>
    <property type="match status" value="1"/>
</dbReference>
<dbReference type="AlphaFoldDB" id="A0A4Q0VKL9"/>
<dbReference type="PANTHER" id="PTHR43976">
    <property type="entry name" value="SHORT CHAIN DEHYDROGENASE"/>
    <property type="match status" value="1"/>
</dbReference>
<dbReference type="RefSeq" id="WP_129080761.1">
    <property type="nucleotide sequence ID" value="NZ_QOUX01000050.1"/>
</dbReference>
<evidence type="ECO:0000313" key="6">
    <source>
        <dbReference type="Proteomes" id="UP000290649"/>
    </source>
</evidence>
<dbReference type="SMART" id="SM00822">
    <property type="entry name" value="PKS_KR"/>
    <property type="match status" value="1"/>
</dbReference>
<keyword evidence="6" id="KW-1185">Reference proteome</keyword>
<dbReference type="OrthoDB" id="9775296at2"/>
<organism evidence="5 6">
    <name type="scientific">Anaerobacillus alkaliphilus</name>
    <dbReference type="NCBI Taxonomy" id="1548597"/>
    <lineage>
        <taxon>Bacteria</taxon>
        <taxon>Bacillati</taxon>
        <taxon>Bacillota</taxon>
        <taxon>Bacilli</taxon>
        <taxon>Bacillales</taxon>
        <taxon>Bacillaceae</taxon>
        <taxon>Anaerobacillus</taxon>
    </lineage>
</organism>
<comment type="similarity">
    <text evidence="1 3">Belongs to the short-chain dehydrogenases/reductases (SDR) family.</text>
</comment>
<dbReference type="CDD" id="cd05374">
    <property type="entry name" value="17beta-HSD-like_SDR_c"/>
    <property type="match status" value="1"/>
</dbReference>
<dbReference type="PROSITE" id="PS00061">
    <property type="entry name" value="ADH_SHORT"/>
    <property type="match status" value="1"/>
</dbReference>
<sequence length="278" mass="31348">MEKEIVLITGTSSGFGFLTALQLAQKGYLVVATMRNLGKRVALEAEAKKRKLEEHLEILELDVTNTDHIIRVKEYIETKFGRLDILINNAGYCAGGMTEHLSLDEWRKQLETNLFSVVAVTKAFLPLMREKRRGKIINIGSISGRFGFPAMGPYAASKWALSGFSESLRLEVLPFGIYVSLIEAGSFKTEIWDKSLEGVEVSGQDDYEKGIGFVYKYAKQSARDAADPSEVIHRILKICQTKRPKLRYQVGKGVRLQILSKALLPWSMIEKMILKKMR</sequence>
<dbReference type="InterPro" id="IPR057326">
    <property type="entry name" value="KR_dom"/>
</dbReference>
<evidence type="ECO:0000256" key="3">
    <source>
        <dbReference type="RuleBase" id="RU000363"/>
    </source>
</evidence>
<evidence type="ECO:0000256" key="1">
    <source>
        <dbReference type="ARBA" id="ARBA00006484"/>
    </source>
</evidence>
<dbReference type="EMBL" id="QOUX01000050">
    <property type="protein sequence ID" value="RXI95530.1"/>
    <property type="molecule type" value="Genomic_DNA"/>
</dbReference>
<dbReference type="InterPro" id="IPR036291">
    <property type="entry name" value="NAD(P)-bd_dom_sf"/>
</dbReference>
<feature type="domain" description="Ketoreductase" evidence="4">
    <location>
        <begin position="4"/>
        <end position="185"/>
    </location>
</feature>
<name>A0A4Q0VKL9_9BACI</name>
<dbReference type="PANTHER" id="PTHR43976:SF16">
    <property type="entry name" value="SHORT-CHAIN DEHYDROGENASE_REDUCTASE FAMILY PROTEIN"/>
    <property type="match status" value="1"/>
</dbReference>
<evidence type="ECO:0000256" key="2">
    <source>
        <dbReference type="ARBA" id="ARBA00023002"/>
    </source>
</evidence>
<dbReference type="Pfam" id="PF00106">
    <property type="entry name" value="adh_short"/>
    <property type="match status" value="1"/>
</dbReference>
<dbReference type="PRINTS" id="PR00081">
    <property type="entry name" value="GDHRDH"/>
</dbReference>
<gene>
    <name evidence="5" type="ORF">DS745_24060</name>
</gene>
<dbReference type="InterPro" id="IPR051911">
    <property type="entry name" value="SDR_oxidoreductase"/>
</dbReference>
<dbReference type="InterPro" id="IPR002347">
    <property type="entry name" value="SDR_fam"/>
</dbReference>
<dbReference type="InterPro" id="IPR020904">
    <property type="entry name" value="Sc_DH/Rdtase_CS"/>
</dbReference>
<reference evidence="5 6" key="1">
    <citation type="journal article" date="2019" name="Int. J. Syst. Evol. Microbiol.">
        <title>Anaerobacillus alkaliphilus sp. nov., a novel alkaliphilic and moderately halophilic bacterium.</title>
        <authorList>
            <person name="Borsodi A.K."/>
            <person name="Aszalos J.M."/>
            <person name="Bihari P."/>
            <person name="Nagy I."/>
            <person name="Schumann P."/>
            <person name="Sproer C."/>
            <person name="Kovacs A.L."/>
            <person name="Boka K."/>
            <person name="Dobosy P."/>
            <person name="Ovari M."/>
            <person name="Szili-Kovacs T."/>
            <person name="Toth E."/>
        </authorList>
    </citation>
    <scope>NUCLEOTIDE SEQUENCE [LARGE SCALE GENOMIC DNA]</scope>
    <source>
        <strain evidence="5 6">B16-10</strain>
    </source>
</reference>